<dbReference type="AlphaFoldDB" id="A0A1B0D031"/>
<dbReference type="EMBL" id="AJVK01009803">
    <property type="status" value="NOT_ANNOTATED_CDS"/>
    <property type="molecule type" value="Genomic_DNA"/>
</dbReference>
<feature type="domain" description="CREG-like beta-barrel" evidence="1">
    <location>
        <begin position="42"/>
        <end position="211"/>
    </location>
</feature>
<accession>A0A1B0D031</accession>
<reference evidence="2" key="1">
    <citation type="submission" date="2022-08" db="UniProtKB">
        <authorList>
            <consortium name="EnsemblMetazoa"/>
        </authorList>
    </citation>
    <scope>IDENTIFICATION</scope>
    <source>
        <strain evidence="2">Israel</strain>
    </source>
</reference>
<proteinExistence type="predicted"/>
<keyword evidence="3" id="KW-1185">Reference proteome</keyword>
<dbReference type="VEuPathDB" id="VectorBase:PPAPM1_006300"/>
<evidence type="ECO:0000313" key="3">
    <source>
        <dbReference type="Proteomes" id="UP000092462"/>
    </source>
</evidence>
<dbReference type="GO" id="GO:0005615">
    <property type="term" value="C:extracellular space"/>
    <property type="evidence" value="ECO:0007669"/>
    <property type="project" value="TreeGrafter"/>
</dbReference>
<dbReference type="InterPro" id="IPR055343">
    <property type="entry name" value="CREG_beta-barrel"/>
</dbReference>
<dbReference type="PANTHER" id="PTHR13343">
    <property type="entry name" value="CREG1 PROTEIN"/>
    <property type="match status" value="1"/>
</dbReference>
<evidence type="ECO:0000259" key="1">
    <source>
        <dbReference type="Pfam" id="PF13883"/>
    </source>
</evidence>
<dbReference type="InterPro" id="IPR012349">
    <property type="entry name" value="Split_barrel_FMN-bd"/>
</dbReference>
<dbReference type="Pfam" id="PF13883">
    <property type="entry name" value="CREG_beta-barrel"/>
    <property type="match status" value="1"/>
</dbReference>
<dbReference type="GO" id="GO:0005737">
    <property type="term" value="C:cytoplasm"/>
    <property type="evidence" value="ECO:0007669"/>
    <property type="project" value="UniProtKB-ARBA"/>
</dbReference>
<evidence type="ECO:0000313" key="2">
    <source>
        <dbReference type="EnsemblMetazoa" id="PPAI000703-PA"/>
    </source>
</evidence>
<sequence>MIKFQAILLVAFFTGIFGRQLIQSNIFPFDDDIDDENDFFVPPYKDYPAMARFLVHELDWSPMGTISTLNSIKGFPMVNVISIADSARGEKSTGRIFFYLTDLDFTGIDLKSSNRLTALFSMEQSRNCSDHSTDAMEPTCARVMVTGTAKQLQKNDEEYDFAKKAMFSRHPAARKWIETHNFYLCELDIAQICVLDYYGGPHFVTPEDYYKADPERVFRKRLNHFNLQNIDEDEALERRHHKKSRSLHIRIRRDVDEIDIEV</sequence>
<dbReference type="EMBL" id="AJVK01009802">
    <property type="status" value="NOT_ANNOTATED_CDS"/>
    <property type="molecule type" value="Genomic_DNA"/>
</dbReference>
<protein>
    <recommendedName>
        <fullName evidence="1">CREG-like beta-barrel domain-containing protein</fullName>
    </recommendedName>
</protein>
<dbReference type="Proteomes" id="UP000092462">
    <property type="component" value="Unassembled WGS sequence"/>
</dbReference>
<organism evidence="2 3">
    <name type="scientific">Phlebotomus papatasi</name>
    <name type="common">Sandfly</name>
    <dbReference type="NCBI Taxonomy" id="29031"/>
    <lineage>
        <taxon>Eukaryota</taxon>
        <taxon>Metazoa</taxon>
        <taxon>Ecdysozoa</taxon>
        <taxon>Arthropoda</taxon>
        <taxon>Hexapoda</taxon>
        <taxon>Insecta</taxon>
        <taxon>Pterygota</taxon>
        <taxon>Neoptera</taxon>
        <taxon>Endopterygota</taxon>
        <taxon>Diptera</taxon>
        <taxon>Nematocera</taxon>
        <taxon>Psychodoidea</taxon>
        <taxon>Psychodidae</taxon>
        <taxon>Phlebotomus</taxon>
        <taxon>Phlebotomus</taxon>
    </lineage>
</organism>
<dbReference type="EnsemblMetazoa" id="PPAI000703-RA">
    <property type="protein sequence ID" value="PPAI000703-PA"/>
    <property type="gene ID" value="PPAI000703"/>
</dbReference>
<dbReference type="Gene3D" id="2.30.110.10">
    <property type="entry name" value="Electron Transport, Fmn-binding Protein, Chain A"/>
    <property type="match status" value="1"/>
</dbReference>
<dbReference type="SUPFAM" id="SSF50475">
    <property type="entry name" value="FMN-binding split barrel"/>
    <property type="match status" value="1"/>
</dbReference>
<dbReference type="PANTHER" id="PTHR13343:SF17">
    <property type="entry name" value="CELLULAR REPRESSOR OF E1A-STIMULATED GENES, ISOFORM A"/>
    <property type="match status" value="1"/>
</dbReference>
<name>A0A1B0D031_PHLPP</name>
<dbReference type="VEuPathDB" id="VectorBase:PPAI000703"/>